<dbReference type="PRINTS" id="PR00032">
    <property type="entry name" value="HTHARAC"/>
</dbReference>
<evidence type="ECO:0000256" key="1">
    <source>
        <dbReference type="ARBA" id="ARBA00023015"/>
    </source>
</evidence>
<comment type="caution">
    <text evidence="4">The sequence shown here is derived from an EMBL/GenBank/DDBJ whole genome shotgun (WGS) entry which is preliminary data.</text>
</comment>
<dbReference type="Gene3D" id="2.60.120.10">
    <property type="entry name" value="Jelly Rolls"/>
    <property type="match status" value="1"/>
</dbReference>
<organism evidence="4 5">
    <name type="scientific">Hungatella hathewayi</name>
    <dbReference type="NCBI Taxonomy" id="154046"/>
    <lineage>
        <taxon>Bacteria</taxon>
        <taxon>Bacillati</taxon>
        <taxon>Bacillota</taxon>
        <taxon>Clostridia</taxon>
        <taxon>Lachnospirales</taxon>
        <taxon>Lachnospiraceae</taxon>
        <taxon>Hungatella</taxon>
    </lineage>
</organism>
<reference evidence="4" key="1">
    <citation type="submission" date="2022-01" db="EMBL/GenBank/DDBJ databases">
        <title>Novel bile acid biosynthetic pathways are enriched in the microbiome of centenarians.</title>
        <authorList>
            <person name="Sato Y."/>
            <person name="Atarashi K."/>
            <person name="Plichta R.D."/>
            <person name="Arai Y."/>
            <person name="Sasajima S."/>
            <person name="Kearney M.S."/>
            <person name="Suda W."/>
            <person name="Takeshita K."/>
            <person name="Sasaki T."/>
            <person name="Okamoto S."/>
            <person name="Skelly N.A."/>
            <person name="Okamura Y."/>
            <person name="Vlamakis H."/>
            <person name="Li Y."/>
            <person name="Tanoue T."/>
            <person name="Takei H."/>
            <person name="Nittono H."/>
            <person name="Narushima S."/>
            <person name="Irie J."/>
            <person name="Itoh H."/>
            <person name="Moriya K."/>
            <person name="Sugiura Y."/>
            <person name="Suematsu M."/>
            <person name="Moritoki N."/>
            <person name="Shibata S."/>
            <person name="Littman R.D."/>
            <person name="Fischbach A.M."/>
            <person name="Uwamino Y."/>
            <person name="Inoue T."/>
            <person name="Honda A."/>
            <person name="Hattori M."/>
            <person name="Murai T."/>
            <person name="Xavier J.R."/>
            <person name="Hirose N."/>
            <person name="Honda K."/>
        </authorList>
    </citation>
    <scope>NUCLEOTIDE SEQUENCE</scope>
    <source>
        <strain evidence="4">CE91-St55</strain>
    </source>
</reference>
<dbReference type="InterPro" id="IPR020449">
    <property type="entry name" value="Tscrpt_reg_AraC-type_HTH"/>
</dbReference>
<dbReference type="GO" id="GO:0003700">
    <property type="term" value="F:DNA-binding transcription factor activity"/>
    <property type="evidence" value="ECO:0007669"/>
    <property type="project" value="InterPro"/>
</dbReference>
<gene>
    <name evidence="4" type="ORF">CE91St55_34020</name>
</gene>
<sequence length="285" mass="33109">MLLGEYYENLSFNHGLMVNISYAGIPTDFPLHWHTFVEIMISFDGSFELGLGYDTYQMEKLDVAVCYPGVLHSIKSKGCEKELLIVQFPFELITNMKEFSCMSYRLTQMQIMRACESEEQILLMKDIFIHMRDVFYSDLPFKEVILYTDLLSIFIHLGNRCFSEMKEAAADPCNAKTTELIAEACFFIARNCTEPLELETVAKHVGFSKYHFAHTFKKYVNMTFLEFLTTERIKKAEILLADPNISITEIAMRTGYTNLSTFNRTFKINKGCTPREFRNKVHRLD</sequence>
<dbReference type="Proteomes" id="UP001055091">
    <property type="component" value="Unassembled WGS sequence"/>
</dbReference>
<protein>
    <submittedName>
        <fullName evidence="4">Uncharacterized protein</fullName>
    </submittedName>
</protein>
<keyword evidence="2" id="KW-0238">DNA-binding</keyword>
<dbReference type="AlphaFoldDB" id="A0A413LR06"/>
<dbReference type="Gene3D" id="1.10.10.60">
    <property type="entry name" value="Homeodomain-like"/>
    <property type="match status" value="2"/>
</dbReference>
<dbReference type="PROSITE" id="PS01124">
    <property type="entry name" value="HTH_ARAC_FAMILY_2"/>
    <property type="match status" value="1"/>
</dbReference>
<evidence type="ECO:0000313" key="4">
    <source>
        <dbReference type="EMBL" id="GKH01421.1"/>
    </source>
</evidence>
<dbReference type="InterPro" id="IPR014710">
    <property type="entry name" value="RmlC-like_jellyroll"/>
</dbReference>
<keyword evidence="3" id="KW-0804">Transcription</keyword>
<accession>A0A413LR06</accession>
<evidence type="ECO:0000256" key="3">
    <source>
        <dbReference type="ARBA" id="ARBA00023163"/>
    </source>
</evidence>
<dbReference type="PANTHER" id="PTHR43280">
    <property type="entry name" value="ARAC-FAMILY TRANSCRIPTIONAL REGULATOR"/>
    <property type="match status" value="1"/>
</dbReference>
<evidence type="ECO:0000313" key="5">
    <source>
        <dbReference type="Proteomes" id="UP001055091"/>
    </source>
</evidence>
<dbReference type="InterPro" id="IPR011051">
    <property type="entry name" value="RmlC_Cupin_sf"/>
</dbReference>
<dbReference type="SUPFAM" id="SSF46689">
    <property type="entry name" value="Homeodomain-like"/>
    <property type="match status" value="2"/>
</dbReference>
<dbReference type="Pfam" id="PF12833">
    <property type="entry name" value="HTH_18"/>
    <property type="match status" value="1"/>
</dbReference>
<proteinExistence type="predicted"/>
<evidence type="ECO:0000256" key="2">
    <source>
        <dbReference type="ARBA" id="ARBA00023125"/>
    </source>
</evidence>
<dbReference type="InterPro" id="IPR018060">
    <property type="entry name" value="HTH_AraC"/>
</dbReference>
<dbReference type="InterPro" id="IPR009057">
    <property type="entry name" value="Homeodomain-like_sf"/>
</dbReference>
<keyword evidence="1" id="KW-0805">Transcription regulation</keyword>
<name>A0A413LR06_9FIRM</name>
<dbReference type="SMART" id="SM00342">
    <property type="entry name" value="HTH_ARAC"/>
    <property type="match status" value="1"/>
</dbReference>
<dbReference type="PANTHER" id="PTHR43280:SF28">
    <property type="entry name" value="HTH-TYPE TRANSCRIPTIONAL ACTIVATOR RHAS"/>
    <property type="match status" value="1"/>
</dbReference>
<dbReference type="GO" id="GO:0043565">
    <property type="term" value="F:sequence-specific DNA binding"/>
    <property type="evidence" value="ECO:0007669"/>
    <property type="project" value="InterPro"/>
</dbReference>
<dbReference type="EMBL" id="BQNJ01000001">
    <property type="protein sequence ID" value="GKH01421.1"/>
    <property type="molecule type" value="Genomic_DNA"/>
</dbReference>
<dbReference type="RefSeq" id="WP_118041735.1">
    <property type="nucleotide sequence ID" value="NZ_BQNJ01000001.1"/>
</dbReference>
<dbReference type="SUPFAM" id="SSF51182">
    <property type="entry name" value="RmlC-like cupins"/>
    <property type="match status" value="1"/>
</dbReference>